<dbReference type="Proteomes" id="UP000777784">
    <property type="component" value="Unassembled WGS sequence"/>
</dbReference>
<gene>
    <name evidence="2" type="ORF">KJ970_04135</name>
</gene>
<comment type="caution">
    <text evidence="2">The sequence shown here is derived from an EMBL/GenBank/DDBJ whole genome shotgun (WGS) entry which is preliminary data.</text>
</comment>
<reference evidence="2" key="1">
    <citation type="submission" date="2021-05" db="EMBL/GenBank/DDBJ databases">
        <title>Energy efficiency and biological interactions define the core microbiome of deep oligotrophic groundwater.</title>
        <authorList>
            <person name="Mehrshad M."/>
            <person name="Lopez-Fernandez M."/>
            <person name="Bell E."/>
            <person name="Bernier-Latmani R."/>
            <person name="Bertilsson S."/>
            <person name="Dopson M."/>
        </authorList>
    </citation>
    <scope>NUCLEOTIDE SEQUENCE</scope>
    <source>
        <strain evidence="2">Modern_marine.mb.64</strain>
    </source>
</reference>
<dbReference type="AlphaFoldDB" id="A0A948RSA9"/>
<keyword evidence="1" id="KW-0472">Membrane</keyword>
<feature type="transmembrane region" description="Helical" evidence="1">
    <location>
        <begin position="6"/>
        <end position="26"/>
    </location>
</feature>
<sequence length="61" mass="6455">MGETIVVYTIIGVALVLMGMSFFRIFTGKNEECKNGGTGCPFSDSCRESSGRAFPGRSGGK</sequence>
<accession>A0A948RSA9</accession>
<evidence type="ECO:0000256" key="1">
    <source>
        <dbReference type="SAM" id="Phobius"/>
    </source>
</evidence>
<proteinExistence type="predicted"/>
<dbReference type="EMBL" id="JAHJDP010000023">
    <property type="protein sequence ID" value="MBU2690093.1"/>
    <property type="molecule type" value="Genomic_DNA"/>
</dbReference>
<keyword evidence="1" id="KW-0812">Transmembrane</keyword>
<evidence type="ECO:0008006" key="4">
    <source>
        <dbReference type="Google" id="ProtNLM"/>
    </source>
</evidence>
<name>A0A948RSA9_UNCEI</name>
<keyword evidence="1" id="KW-1133">Transmembrane helix</keyword>
<organism evidence="2 3">
    <name type="scientific">Eiseniibacteriota bacterium</name>
    <dbReference type="NCBI Taxonomy" id="2212470"/>
    <lineage>
        <taxon>Bacteria</taxon>
        <taxon>Candidatus Eiseniibacteriota</taxon>
    </lineage>
</organism>
<evidence type="ECO:0000313" key="2">
    <source>
        <dbReference type="EMBL" id="MBU2690093.1"/>
    </source>
</evidence>
<protein>
    <recommendedName>
        <fullName evidence="4">FeoB-associated Cys-rich membrane protein</fullName>
    </recommendedName>
</protein>
<evidence type="ECO:0000313" key="3">
    <source>
        <dbReference type="Proteomes" id="UP000777784"/>
    </source>
</evidence>